<name>A0A1W9S3C5_9BACT</name>
<dbReference type="AlphaFoldDB" id="A0A1W9S3C5"/>
<evidence type="ECO:0000256" key="1">
    <source>
        <dbReference type="PIRSR" id="PIRSR000390-1"/>
    </source>
</evidence>
<feature type="active site" description="Proton acceptor" evidence="1">
    <location>
        <position position="172"/>
    </location>
</feature>
<reference evidence="5" key="1">
    <citation type="submission" date="2017-03" db="EMBL/GenBank/DDBJ databases">
        <title>Novel pathways for hydrocarbon cycling and metabolic interdependencies in hydrothermal sediment communities.</title>
        <authorList>
            <person name="Dombrowski N."/>
            <person name="Seitz K."/>
            <person name="Teske A."/>
            <person name="Baker B."/>
        </authorList>
    </citation>
    <scope>NUCLEOTIDE SEQUENCE [LARGE SCALE GENOMIC DNA]</scope>
</reference>
<dbReference type="InterPro" id="IPR015422">
    <property type="entry name" value="PyrdxlP-dep_Trfase_small"/>
</dbReference>
<organism evidence="4 5">
    <name type="scientific">Candidatus Coatesbacteria bacterium 4484_99</name>
    <dbReference type="NCBI Taxonomy" id="1970774"/>
    <lineage>
        <taxon>Bacteria</taxon>
        <taxon>Candidatus Coatesiibacteriota</taxon>
    </lineage>
</organism>
<dbReference type="Gene3D" id="3.40.640.10">
    <property type="entry name" value="Type I PLP-dependent aspartate aminotransferase-like (Major domain)"/>
    <property type="match status" value="1"/>
</dbReference>
<evidence type="ECO:0000256" key="2">
    <source>
        <dbReference type="PIRSR" id="PIRSR000390-2"/>
    </source>
</evidence>
<accession>A0A1W9S3C5</accession>
<dbReference type="InterPro" id="IPR000653">
    <property type="entry name" value="DegT/StrS_aminotransferase"/>
</dbReference>
<feature type="modified residue" description="N6-(pyridoxal phosphate)lysine" evidence="2">
    <location>
        <position position="172"/>
    </location>
</feature>
<dbReference type="GO" id="GO:0000271">
    <property type="term" value="P:polysaccharide biosynthetic process"/>
    <property type="evidence" value="ECO:0007669"/>
    <property type="project" value="TreeGrafter"/>
</dbReference>
<sequence>MIARFLPGIVVEHLLKVLGDWKGIRTGDYKNSDIFSSTDRKVIFVNSGRSALYLALKGIGVRTGDEIIIPALTCPAVVDAIISSGATPVVLPVETGSFGLDPLTLGEAINSRTKAIIPTDIYGTRCRISDIAEINDGRAVIIEDSAQVSPVELISWNRRHSDAYIMSLNFDKHITVGGGGILILNRPGLFSLPPIDRSIWQDVDDLFGAGLQRLLMDRAVYDGFLPMTAGREMVSDGFISREKVFNLLRSYIENNGYGDEQRDELSKLADRYSEQRSGSRLANLIRRGLWGLIRPVFPPKPEALGRVSEMGNLKRGLFNMSIKHFENDRKLRQRLAERYYMGLKDVEGIWVQRWQGDVLLRFSVSLSDRKKARVLAKRLASVDVEAGPFNYPAPIHRIPTYRNYIRVVGKMNETERLIEGLINLPLHSQVCEDEVDRIVAVVKGVATERG</sequence>
<evidence type="ECO:0000256" key="3">
    <source>
        <dbReference type="RuleBase" id="RU004508"/>
    </source>
</evidence>
<dbReference type="InterPro" id="IPR015424">
    <property type="entry name" value="PyrdxlP-dep_Trfase"/>
</dbReference>
<keyword evidence="2 3" id="KW-0663">Pyridoxal phosphate</keyword>
<dbReference type="Pfam" id="PF01041">
    <property type="entry name" value="DegT_DnrJ_EryC1"/>
    <property type="match status" value="2"/>
</dbReference>
<comment type="similarity">
    <text evidence="3">Belongs to the DegT/DnrJ/EryC1 family.</text>
</comment>
<dbReference type="PANTHER" id="PTHR30244:SF34">
    <property type="entry name" value="DTDP-4-AMINO-4,6-DIDEOXYGALACTOSE TRANSAMINASE"/>
    <property type="match status" value="1"/>
</dbReference>
<dbReference type="InterPro" id="IPR015421">
    <property type="entry name" value="PyrdxlP-dep_Trfase_major"/>
</dbReference>
<dbReference type="GO" id="GO:0008483">
    <property type="term" value="F:transaminase activity"/>
    <property type="evidence" value="ECO:0007669"/>
    <property type="project" value="TreeGrafter"/>
</dbReference>
<protein>
    <recommendedName>
        <fullName evidence="6">DegT/DnrJ/EryC1/StrS aminotransferase</fullName>
    </recommendedName>
</protein>
<gene>
    <name evidence="4" type="ORF">B6D57_00310</name>
</gene>
<proteinExistence type="inferred from homology"/>
<dbReference type="PIRSF" id="PIRSF000390">
    <property type="entry name" value="PLP_StrS"/>
    <property type="match status" value="1"/>
</dbReference>
<evidence type="ECO:0008006" key="6">
    <source>
        <dbReference type="Google" id="ProtNLM"/>
    </source>
</evidence>
<dbReference type="Gene3D" id="3.90.1150.10">
    <property type="entry name" value="Aspartate Aminotransferase, domain 1"/>
    <property type="match status" value="1"/>
</dbReference>
<dbReference type="PANTHER" id="PTHR30244">
    <property type="entry name" value="TRANSAMINASE"/>
    <property type="match status" value="1"/>
</dbReference>
<dbReference type="SUPFAM" id="SSF53383">
    <property type="entry name" value="PLP-dependent transferases"/>
    <property type="match status" value="2"/>
</dbReference>
<dbReference type="Proteomes" id="UP000192611">
    <property type="component" value="Unassembled WGS sequence"/>
</dbReference>
<comment type="caution">
    <text evidence="4">The sequence shown here is derived from an EMBL/GenBank/DDBJ whole genome shotgun (WGS) entry which is preliminary data.</text>
</comment>
<dbReference type="EMBL" id="NATQ01000003">
    <property type="protein sequence ID" value="OQX91313.1"/>
    <property type="molecule type" value="Genomic_DNA"/>
</dbReference>
<evidence type="ECO:0000313" key="4">
    <source>
        <dbReference type="EMBL" id="OQX91313.1"/>
    </source>
</evidence>
<evidence type="ECO:0000313" key="5">
    <source>
        <dbReference type="Proteomes" id="UP000192611"/>
    </source>
</evidence>
<dbReference type="GO" id="GO:0030170">
    <property type="term" value="F:pyridoxal phosphate binding"/>
    <property type="evidence" value="ECO:0007669"/>
    <property type="project" value="TreeGrafter"/>
</dbReference>